<dbReference type="SUPFAM" id="SSF56601">
    <property type="entry name" value="beta-lactamase/transpeptidase-like"/>
    <property type="match status" value="1"/>
</dbReference>
<evidence type="ECO:0000256" key="1">
    <source>
        <dbReference type="SAM" id="SignalP"/>
    </source>
</evidence>
<dbReference type="GO" id="GO:0008233">
    <property type="term" value="F:peptidase activity"/>
    <property type="evidence" value="ECO:0007669"/>
    <property type="project" value="TreeGrafter"/>
</dbReference>
<organism evidence="3 4">
    <name type="scientific">Dokdonella immobilis</name>
    <dbReference type="NCBI Taxonomy" id="578942"/>
    <lineage>
        <taxon>Bacteria</taxon>
        <taxon>Pseudomonadati</taxon>
        <taxon>Pseudomonadota</taxon>
        <taxon>Gammaproteobacteria</taxon>
        <taxon>Lysobacterales</taxon>
        <taxon>Rhodanobacteraceae</taxon>
        <taxon>Dokdonella</taxon>
    </lineage>
</organism>
<dbReference type="Proteomes" id="UP000198575">
    <property type="component" value="Unassembled WGS sequence"/>
</dbReference>
<feature type="signal peptide" evidence="1">
    <location>
        <begin position="1"/>
        <end position="31"/>
    </location>
</feature>
<dbReference type="Gene3D" id="3.40.710.10">
    <property type="entry name" value="DD-peptidase/beta-lactamase superfamily"/>
    <property type="match status" value="1"/>
</dbReference>
<dbReference type="GO" id="GO:0019216">
    <property type="term" value="P:regulation of lipid metabolic process"/>
    <property type="evidence" value="ECO:0007669"/>
    <property type="project" value="TreeGrafter"/>
</dbReference>
<proteinExistence type="predicted"/>
<gene>
    <name evidence="3" type="ORF">SAMN05216289_1606</name>
</gene>
<evidence type="ECO:0000259" key="2">
    <source>
        <dbReference type="Pfam" id="PF00144"/>
    </source>
</evidence>
<evidence type="ECO:0000313" key="3">
    <source>
        <dbReference type="EMBL" id="SFN71792.1"/>
    </source>
</evidence>
<reference evidence="3 4" key="1">
    <citation type="submission" date="2016-10" db="EMBL/GenBank/DDBJ databases">
        <authorList>
            <person name="de Groot N.N."/>
        </authorList>
    </citation>
    <scope>NUCLEOTIDE SEQUENCE [LARGE SCALE GENOMIC DNA]</scope>
    <source>
        <strain evidence="3 4">CGMCC 1.7659</strain>
    </source>
</reference>
<dbReference type="AlphaFoldDB" id="A0A1I5BAQ4"/>
<dbReference type="STRING" id="578942.SAMN05216289_1606"/>
<dbReference type="InterPro" id="IPR001466">
    <property type="entry name" value="Beta-lactam-related"/>
</dbReference>
<dbReference type="EMBL" id="FOVF01000060">
    <property type="protein sequence ID" value="SFN71792.1"/>
    <property type="molecule type" value="Genomic_DNA"/>
</dbReference>
<protein>
    <submittedName>
        <fullName evidence="3">CubicO group peptidase, beta-lactamase class C family</fullName>
    </submittedName>
</protein>
<dbReference type="Pfam" id="PF00144">
    <property type="entry name" value="Beta-lactamase"/>
    <property type="match status" value="1"/>
</dbReference>
<name>A0A1I5BAQ4_9GAMM</name>
<dbReference type="GO" id="GO:0006508">
    <property type="term" value="P:proteolysis"/>
    <property type="evidence" value="ECO:0007669"/>
    <property type="project" value="TreeGrafter"/>
</dbReference>
<dbReference type="InterPro" id="IPR012338">
    <property type="entry name" value="Beta-lactam/transpept-like"/>
</dbReference>
<dbReference type="PANTHER" id="PTHR46520">
    <property type="entry name" value="SERINE BETA-LACTAMASE-LIKE PROTEIN LACTB, MITOCHONDRIAL"/>
    <property type="match status" value="1"/>
</dbReference>
<keyword evidence="4" id="KW-1185">Reference proteome</keyword>
<accession>A0A1I5BAQ4</accession>
<evidence type="ECO:0000313" key="4">
    <source>
        <dbReference type="Proteomes" id="UP000198575"/>
    </source>
</evidence>
<feature type="chain" id="PRO_5011521761" evidence="1">
    <location>
        <begin position="32"/>
        <end position="375"/>
    </location>
</feature>
<keyword evidence="1" id="KW-0732">Signal</keyword>
<dbReference type="InterPro" id="IPR052794">
    <property type="entry name" value="Mito_Ser_Protease_LACTB"/>
</dbReference>
<dbReference type="PANTHER" id="PTHR46520:SF1">
    <property type="entry name" value="SERINE BETA-LACTAMASE-LIKE PROTEIN LACTB, MITOCHONDRIAL"/>
    <property type="match status" value="1"/>
</dbReference>
<feature type="domain" description="Beta-lactamase-related" evidence="2">
    <location>
        <begin position="39"/>
        <end position="348"/>
    </location>
</feature>
<sequence>MQSPNMPALRWLSLRCVAFVLLAACCPKVQASDPKVEADRIVSEFARESGTPGLSASVGIHGEQVWSAGYGFADVEQRVAVDPARTKFRIGSVAKPLTAFALVQLVAQGKVDLGQDVRRYVPQFPSKPHKFTVAQLAGHLACVRHYAGDEAYSRTRYLSTAAALEIFQGDALVCVPGTEWRYSSYGYNLLSVVIERAAEKPFLEYLDQSVLLPFGMTSTEPDRIEEVVLNRGRYYVRRDGRLYNEPEVDNSNKWASGGMLSTTDDLVRFGLALMNSPQVSPAMRKLLWTEQSTTSGEPTGYGIGFRVVADKEGTRWIGHGGGSIGGTTQFWLFPETGMVIAVASNLSELDYSDLIPRLRNLFVGLSANQQDSPQD</sequence>